<organism evidence="2 3">
    <name type="scientific">Inquilinus ginsengisoli</name>
    <dbReference type="NCBI Taxonomy" id="363840"/>
    <lineage>
        <taxon>Bacteria</taxon>
        <taxon>Pseudomonadati</taxon>
        <taxon>Pseudomonadota</taxon>
        <taxon>Alphaproteobacteria</taxon>
        <taxon>Rhodospirillales</taxon>
        <taxon>Rhodospirillaceae</taxon>
        <taxon>Inquilinus</taxon>
    </lineage>
</organism>
<sequence>MPKGGKREGAGRPAGAKNKRTAETLAAMEAAAEKIAEVVPNAFDGDAHALLMAVYKDPKHELALRIDAAKAAIRYERPALAAVEHSGEMTLHHEDALSELE</sequence>
<evidence type="ECO:0000256" key="1">
    <source>
        <dbReference type="SAM" id="MobiDB-lite"/>
    </source>
</evidence>
<dbReference type="RefSeq" id="WP_309798359.1">
    <property type="nucleotide sequence ID" value="NZ_JAVDPW010000009.1"/>
</dbReference>
<name>A0ABU1JUQ3_9PROT</name>
<proteinExistence type="predicted"/>
<accession>A0ABU1JUQ3</accession>
<evidence type="ECO:0000313" key="3">
    <source>
        <dbReference type="Proteomes" id="UP001262410"/>
    </source>
</evidence>
<keyword evidence="3" id="KW-1185">Reference proteome</keyword>
<comment type="caution">
    <text evidence="2">The sequence shown here is derived from an EMBL/GenBank/DDBJ whole genome shotgun (WGS) entry which is preliminary data.</text>
</comment>
<reference evidence="2 3" key="1">
    <citation type="submission" date="2023-07" db="EMBL/GenBank/DDBJ databases">
        <title>Sorghum-associated microbial communities from plants grown in Nebraska, USA.</title>
        <authorList>
            <person name="Schachtman D."/>
        </authorList>
    </citation>
    <scope>NUCLEOTIDE SEQUENCE [LARGE SCALE GENOMIC DNA]</scope>
    <source>
        <strain evidence="2 3">584</strain>
    </source>
</reference>
<protein>
    <submittedName>
        <fullName evidence="2">Uncharacterized protein</fullName>
    </submittedName>
</protein>
<feature type="region of interest" description="Disordered" evidence="1">
    <location>
        <begin position="1"/>
        <end position="21"/>
    </location>
</feature>
<evidence type="ECO:0000313" key="2">
    <source>
        <dbReference type="EMBL" id="MDR6292342.1"/>
    </source>
</evidence>
<feature type="compositionally biased region" description="Basic and acidic residues" evidence="1">
    <location>
        <begin position="1"/>
        <end position="10"/>
    </location>
</feature>
<gene>
    <name evidence="2" type="ORF">E9232_004882</name>
</gene>
<dbReference type="Proteomes" id="UP001262410">
    <property type="component" value="Unassembled WGS sequence"/>
</dbReference>
<dbReference type="EMBL" id="JAVDPW010000009">
    <property type="protein sequence ID" value="MDR6292342.1"/>
    <property type="molecule type" value="Genomic_DNA"/>
</dbReference>